<dbReference type="AlphaFoldDB" id="A0A2N9JF39"/>
<feature type="region of interest" description="Disordered" evidence="1">
    <location>
        <begin position="23"/>
        <end position="61"/>
    </location>
</feature>
<name>A0A2N9JF39_9ACTN</name>
<evidence type="ECO:0000256" key="1">
    <source>
        <dbReference type="SAM" id="MobiDB-lite"/>
    </source>
</evidence>
<gene>
    <name evidence="2" type="ORF">MPLG2_1691</name>
</gene>
<sequence length="61" mass="6474">MAQSIACTQKCLAEHDGIEWRGLGTVPNSRHVGPVATRRGTQVVETGGPRSDALPHSPRLA</sequence>
<dbReference type="EMBL" id="LT985188">
    <property type="protein sequence ID" value="SPD86727.1"/>
    <property type="molecule type" value="Genomic_DNA"/>
</dbReference>
<reference evidence="2 3" key="1">
    <citation type="submission" date="2018-02" db="EMBL/GenBank/DDBJ databases">
        <authorList>
            <person name="Cohen D.B."/>
            <person name="Kent A.D."/>
        </authorList>
    </citation>
    <scope>NUCLEOTIDE SEQUENCE [LARGE SCALE GENOMIC DNA]</scope>
    <source>
        <strain evidence="2">1</strain>
    </source>
</reference>
<evidence type="ECO:0000313" key="2">
    <source>
        <dbReference type="EMBL" id="SPD86727.1"/>
    </source>
</evidence>
<keyword evidence="3" id="KW-1185">Reference proteome</keyword>
<dbReference type="KEGG" id="mgg:MPLG2_1691"/>
<proteinExistence type="predicted"/>
<organism evidence="2 3">
    <name type="scientific">Micropruina glycogenica</name>
    <dbReference type="NCBI Taxonomy" id="75385"/>
    <lineage>
        <taxon>Bacteria</taxon>
        <taxon>Bacillati</taxon>
        <taxon>Actinomycetota</taxon>
        <taxon>Actinomycetes</taxon>
        <taxon>Propionibacteriales</taxon>
        <taxon>Nocardioidaceae</taxon>
        <taxon>Micropruina</taxon>
    </lineage>
</organism>
<accession>A0A2N9JF39</accession>
<protein>
    <submittedName>
        <fullName evidence="2">Uncharacterized protein</fullName>
    </submittedName>
</protein>
<dbReference type="Proteomes" id="UP000238164">
    <property type="component" value="Chromosome 1"/>
</dbReference>
<evidence type="ECO:0000313" key="3">
    <source>
        <dbReference type="Proteomes" id="UP000238164"/>
    </source>
</evidence>